<dbReference type="CDD" id="cd03786">
    <property type="entry name" value="GTB_UDP-GlcNAc_2-Epimerase"/>
    <property type="match status" value="1"/>
</dbReference>
<comment type="caution">
    <text evidence="7">The sequence shown here is derived from an EMBL/GenBank/DDBJ whole genome shotgun (WGS) entry which is preliminary data.</text>
</comment>
<accession>A0A0P6Y7E9</accession>
<name>A0A0P6Y7E9_9CHLR</name>
<evidence type="ECO:0000256" key="2">
    <source>
        <dbReference type="ARBA" id="ARBA00038209"/>
    </source>
</evidence>
<organism evidence="7 8">
    <name type="scientific">Thermanaerothrix daxensis</name>
    <dbReference type="NCBI Taxonomy" id="869279"/>
    <lineage>
        <taxon>Bacteria</taxon>
        <taxon>Bacillati</taxon>
        <taxon>Chloroflexota</taxon>
        <taxon>Anaerolineae</taxon>
        <taxon>Anaerolineales</taxon>
        <taxon>Anaerolineaceae</taxon>
        <taxon>Thermanaerothrix</taxon>
    </lineage>
</organism>
<dbReference type="SUPFAM" id="SSF53756">
    <property type="entry name" value="UDP-Glycosyltransferase/glycogen phosphorylase"/>
    <property type="match status" value="1"/>
</dbReference>
<evidence type="ECO:0000256" key="1">
    <source>
        <dbReference type="ARBA" id="ARBA00023235"/>
    </source>
</evidence>
<dbReference type="OrthoDB" id="9803238at2"/>
<evidence type="ECO:0000256" key="3">
    <source>
        <dbReference type="ARBA" id="ARBA00038858"/>
    </source>
</evidence>
<proteinExistence type="inferred from homology"/>
<dbReference type="Gene3D" id="3.40.50.2000">
    <property type="entry name" value="Glycogen Phosphorylase B"/>
    <property type="match status" value="2"/>
</dbReference>
<dbReference type="Pfam" id="PF02350">
    <property type="entry name" value="Epimerase_2"/>
    <property type="match status" value="1"/>
</dbReference>
<evidence type="ECO:0000259" key="6">
    <source>
        <dbReference type="Pfam" id="PF02350"/>
    </source>
</evidence>
<reference evidence="7 8" key="1">
    <citation type="submission" date="2015-07" db="EMBL/GenBank/DDBJ databases">
        <title>Whole genome sequence of Thermanaerothrix daxensis DSM 23592.</title>
        <authorList>
            <person name="Hemp J."/>
            <person name="Ward L.M."/>
            <person name="Pace L.A."/>
            <person name="Fischer W.W."/>
        </authorList>
    </citation>
    <scope>NUCLEOTIDE SEQUENCE [LARGE SCALE GENOMIC DNA]</scope>
    <source>
        <strain evidence="7 8">GNS-1</strain>
    </source>
</reference>
<keyword evidence="1 5" id="KW-0413">Isomerase</keyword>
<sequence length="385" mass="42257">MRVVSIFGTRPEAVKMAPVVQALAACPDIESRVVVTAQHRQMLDQVLAVFNIQPDFDLNLMQPDQSLASLTANILIHLDPVLEKLRPDWVLVQGDTTTVMATALLCYYHRIRVGHVEAGLRTGDKWQPFPEEVNRRIAGVVADLHFAPTEHSRRNLLAEGVPDWRIVVTGNPVIDALHQIVRQPMPEEVKALLARHGIGPGGKRLILVTAHRRENFGRPLETICQALRQIAEAFADSVHLIYPVHLNPNVQKPVYAHLSGVPNITLIPPLDYLPMVHLMRQATLVLTDSGGIQEEASSLGIPTLVLREVTERPEGVEAGILKLVGTDAEVIVRETVRLLEDEQAYAAMAQAANPFGDGHAAERIVGALLAFREPGMGRTDGGKRG</sequence>
<evidence type="ECO:0000256" key="5">
    <source>
        <dbReference type="RuleBase" id="RU003513"/>
    </source>
</evidence>
<dbReference type="PANTHER" id="PTHR43174:SF2">
    <property type="entry name" value="UDP-N-ACETYLGLUCOSAMINE 2-EPIMERASE"/>
    <property type="match status" value="1"/>
</dbReference>
<dbReference type="PANTHER" id="PTHR43174">
    <property type="entry name" value="UDP-N-ACETYLGLUCOSAMINE 2-EPIMERASE"/>
    <property type="match status" value="1"/>
</dbReference>
<evidence type="ECO:0000256" key="4">
    <source>
        <dbReference type="ARBA" id="ARBA00079400"/>
    </source>
</evidence>
<gene>
    <name evidence="7" type="ORF">SE15_02150</name>
</gene>
<protein>
    <recommendedName>
        <fullName evidence="3">UDP-N-acetylglucosamine 2-epimerase (non-hydrolyzing)</fullName>
        <ecNumber evidence="3">5.1.3.14</ecNumber>
    </recommendedName>
    <alternativeName>
        <fullName evidence="4">UDP-GlcNAc-2-epimerase</fullName>
    </alternativeName>
</protein>
<dbReference type="NCBIfam" id="TIGR00236">
    <property type="entry name" value="wecB"/>
    <property type="match status" value="1"/>
</dbReference>
<feature type="domain" description="UDP-N-acetylglucosamine 2-epimerase" evidence="6">
    <location>
        <begin position="22"/>
        <end position="368"/>
    </location>
</feature>
<dbReference type="InterPro" id="IPR003331">
    <property type="entry name" value="UDP_GlcNAc_Epimerase_2_dom"/>
</dbReference>
<dbReference type="EC" id="5.1.3.14" evidence="3"/>
<evidence type="ECO:0000313" key="8">
    <source>
        <dbReference type="Proteomes" id="UP000050544"/>
    </source>
</evidence>
<dbReference type="InterPro" id="IPR029767">
    <property type="entry name" value="WecB-like"/>
</dbReference>
<dbReference type="RefSeq" id="WP_054521308.1">
    <property type="nucleotide sequence ID" value="NZ_LGKO01000002.1"/>
</dbReference>
<dbReference type="EMBL" id="LGKO01000002">
    <property type="protein sequence ID" value="KPL84760.1"/>
    <property type="molecule type" value="Genomic_DNA"/>
</dbReference>
<comment type="similarity">
    <text evidence="2 5">Belongs to the UDP-N-acetylglucosamine 2-epimerase family.</text>
</comment>
<dbReference type="GO" id="GO:0008761">
    <property type="term" value="F:UDP-N-acetylglucosamine 2-epimerase activity"/>
    <property type="evidence" value="ECO:0007669"/>
    <property type="project" value="UniProtKB-EC"/>
</dbReference>
<dbReference type="Proteomes" id="UP000050544">
    <property type="component" value="Unassembled WGS sequence"/>
</dbReference>
<dbReference type="PATRIC" id="fig|869279.4.peg.426"/>
<dbReference type="FunFam" id="3.40.50.2000:FF:000043">
    <property type="entry name" value="UDP-N-acetylglucosamine 2-epimerase"/>
    <property type="match status" value="1"/>
</dbReference>
<dbReference type="STRING" id="869279.SE15_02150"/>
<keyword evidence="8" id="KW-1185">Reference proteome</keyword>
<evidence type="ECO:0000313" key="7">
    <source>
        <dbReference type="EMBL" id="KPL84760.1"/>
    </source>
</evidence>
<dbReference type="AlphaFoldDB" id="A0A0P6Y7E9"/>
<dbReference type="PROSITE" id="PS51257">
    <property type="entry name" value="PROKAR_LIPOPROTEIN"/>
    <property type="match status" value="1"/>
</dbReference>